<name>A0ABW0KJ35_9BACT</name>
<comment type="caution">
    <text evidence="3">The sequence shown here is derived from an EMBL/GenBank/DDBJ whole genome shotgun (WGS) entry which is preliminary data.</text>
</comment>
<dbReference type="EMBL" id="JBHSMQ010000001">
    <property type="protein sequence ID" value="MFC5453498.1"/>
    <property type="molecule type" value="Genomic_DNA"/>
</dbReference>
<gene>
    <name evidence="3" type="ORF">ACFQDI_01415</name>
</gene>
<evidence type="ECO:0000259" key="2">
    <source>
        <dbReference type="Pfam" id="PF04015"/>
    </source>
</evidence>
<accession>A0ABW0KJ35</accession>
<sequence length="469" mass="52241">MISPSSFGAPKVSVFNGPASYDDADALRQQIEAAINALELSADFIKPGDRVVIKPNWVKEHNASKPEDEGGWLTIITHPLVVREVARWAAKKLQGRGSVTLCDAPQSDSSFATIRRLHRLDDMVTDLTKEFPGVAFLLFDMRCEEWTIDDGVTIAKRELPSDPSGAVDIHLDEDSEFLGHPGLGKLYGASFDFATTNRQHTDPHHEYRICRTPMNADVLINVPKLKTHKKVGLTVALKNLVGTTPRTNWLPRHTEGTPAEGGDQFAESTAKRALEGTLMRNAKKILFGRFFLSKLFVPLKKLGRMVFGDTKEVVRSGNWHGNNTAWRMILDLHKCFFYFDGRGEKREKPLRYLTIVDGIIGGDGDGPMSCDPVASGVIIAGTHPVAVDCVSAQLMGLNWKKTRLLKDAFEVKRLPIVGFRPSEITVASNKAEWKGPFEEMKDCFEFQCHFGWSGHLESDERLARMGKRA</sequence>
<dbReference type="Proteomes" id="UP001596052">
    <property type="component" value="Unassembled WGS sequence"/>
</dbReference>
<dbReference type="RefSeq" id="WP_377162632.1">
    <property type="nucleotide sequence ID" value="NZ_JBHSMQ010000001.1"/>
</dbReference>
<evidence type="ECO:0000313" key="3">
    <source>
        <dbReference type="EMBL" id="MFC5453498.1"/>
    </source>
</evidence>
<feature type="region of interest" description="Disordered" evidence="1">
    <location>
        <begin position="246"/>
        <end position="265"/>
    </location>
</feature>
<organism evidence="3 4">
    <name type="scientific">Prosthecobacter fluviatilis</name>
    <dbReference type="NCBI Taxonomy" id="445931"/>
    <lineage>
        <taxon>Bacteria</taxon>
        <taxon>Pseudomonadati</taxon>
        <taxon>Verrucomicrobiota</taxon>
        <taxon>Verrucomicrobiia</taxon>
        <taxon>Verrucomicrobiales</taxon>
        <taxon>Verrucomicrobiaceae</taxon>
        <taxon>Prosthecobacter</taxon>
    </lineage>
</organism>
<keyword evidence="4" id="KW-1185">Reference proteome</keyword>
<reference evidence="4" key="1">
    <citation type="journal article" date="2019" name="Int. J. Syst. Evol. Microbiol.">
        <title>The Global Catalogue of Microorganisms (GCM) 10K type strain sequencing project: providing services to taxonomists for standard genome sequencing and annotation.</title>
        <authorList>
            <consortium name="The Broad Institute Genomics Platform"/>
            <consortium name="The Broad Institute Genome Sequencing Center for Infectious Disease"/>
            <person name="Wu L."/>
            <person name="Ma J."/>
        </authorList>
    </citation>
    <scope>NUCLEOTIDE SEQUENCE [LARGE SCALE GENOMIC DNA]</scope>
    <source>
        <strain evidence="4">CGMCC 4.1469</strain>
    </source>
</reference>
<evidence type="ECO:0000256" key="1">
    <source>
        <dbReference type="SAM" id="MobiDB-lite"/>
    </source>
</evidence>
<dbReference type="InterPro" id="IPR007160">
    <property type="entry name" value="DUF362"/>
</dbReference>
<evidence type="ECO:0000313" key="4">
    <source>
        <dbReference type="Proteomes" id="UP001596052"/>
    </source>
</evidence>
<proteinExistence type="predicted"/>
<dbReference type="Pfam" id="PF04015">
    <property type="entry name" value="DUF362"/>
    <property type="match status" value="1"/>
</dbReference>
<feature type="domain" description="DUF362" evidence="2">
    <location>
        <begin position="204"/>
        <end position="392"/>
    </location>
</feature>
<protein>
    <submittedName>
        <fullName evidence="3">DUF362 domain-containing protein</fullName>
    </submittedName>
</protein>